<name>A0ABU2TQ02_9ACTN</name>
<dbReference type="InterPro" id="IPR000182">
    <property type="entry name" value="GNAT_dom"/>
</dbReference>
<organism evidence="2 3">
    <name type="scientific">Streptomyces gibsoniae</name>
    <dbReference type="NCBI Taxonomy" id="3075529"/>
    <lineage>
        <taxon>Bacteria</taxon>
        <taxon>Bacillati</taxon>
        <taxon>Actinomycetota</taxon>
        <taxon>Actinomycetes</taxon>
        <taxon>Kitasatosporales</taxon>
        <taxon>Streptomycetaceae</taxon>
        <taxon>Streptomyces</taxon>
    </lineage>
</organism>
<accession>A0ABU2TQ02</accession>
<dbReference type="PANTHER" id="PTHR43617">
    <property type="entry name" value="L-AMINO ACID N-ACETYLTRANSFERASE"/>
    <property type="match status" value="1"/>
</dbReference>
<dbReference type="Gene3D" id="3.40.630.30">
    <property type="match status" value="1"/>
</dbReference>
<sequence length="177" mass="19658">MDSRLRIRDMTFADCRRVSEIRVGGWRTAYRGLVPQSYLDTLDVDADAEEHRARLLRGDGGAVDLVAERGGETVGWAAHGPYREGEVRTGDAELYTLYVTPGLLGSGIGRALLTEAADRCTAAGHPWMHLWVLKDNARARHFYERAGFRADGAEESFEVHGVAVHEFRYTAALPLRS</sequence>
<reference evidence="3" key="1">
    <citation type="submission" date="2023-07" db="EMBL/GenBank/DDBJ databases">
        <title>30 novel species of actinomycetes from the DSMZ collection.</title>
        <authorList>
            <person name="Nouioui I."/>
        </authorList>
    </citation>
    <scope>NUCLEOTIDE SEQUENCE [LARGE SCALE GENOMIC DNA]</scope>
    <source>
        <strain evidence="3">DSM 41699</strain>
    </source>
</reference>
<dbReference type="InterPro" id="IPR016181">
    <property type="entry name" value="Acyl_CoA_acyltransferase"/>
</dbReference>
<dbReference type="Proteomes" id="UP001183809">
    <property type="component" value="Unassembled WGS sequence"/>
</dbReference>
<dbReference type="InterPro" id="IPR050276">
    <property type="entry name" value="MshD_Acetyltransferase"/>
</dbReference>
<dbReference type="Pfam" id="PF00583">
    <property type="entry name" value="Acetyltransf_1"/>
    <property type="match status" value="1"/>
</dbReference>
<comment type="caution">
    <text evidence="2">The sequence shown here is derived from an EMBL/GenBank/DDBJ whole genome shotgun (WGS) entry which is preliminary data.</text>
</comment>
<evidence type="ECO:0000313" key="2">
    <source>
        <dbReference type="EMBL" id="MDT0462999.1"/>
    </source>
</evidence>
<dbReference type="RefSeq" id="WP_311693452.1">
    <property type="nucleotide sequence ID" value="NZ_JAVREY010000006.1"/>
</dbReference>
<gene>
    <name evidence="2" type="ORF">RM764_08220</name>
</gene>
<dbReference type="PROSITE" id="PS51186">
    <property type="entry name" value="GNAT"/>
    <property type="match status" value="1"/>
</dbReference>
<dbReference type="EMBL" id="JAVREY010000006">
    <property type="protein sequence ID" value="MDT0462999.1"/>
    <property type="molecule type" value="Genomic_DNA"/>
</dbReference>
<dbReference type="CDD" id="cd04301">
    <property type="entry name" value="NAT_SF"/>
    <property type="match status" value="1"/>
</dbReference>
<evidence type="ECO:0000259" key="1">
    <source>
        <dbReference type="PROSITE" id="PS51186"/>
    </source>
</evidence>
<keyword evidence="3" id="KW-1185">Reference proteome</keyword>
<proteinExistence type="predicted"/>
<dbReference type="SUPFAM" id="SSF55729">
    <property type="entry name" value="Acyl-CoA N-acyltransferases (Nat)"/>
    <property type="match status" value="1"/>
</dbReference>
<protein>
    <submittedName>
        <fullName evidence="2">GNAT family N-acetyltransferase</fullName>
    </submittedName>
</protein>
<dbReference type="PANTHER" id="PTHR43617:SF2">
    <property type="entry name" value="UPF0039 PROTEIN SLL0451"/>
    <property type="match status" value="1"/>
</dbReference>
<feature type="domain" description="N-acetyltransferase" evidence="1">
    <location>
        <begin position="5"/>
        <end position="174"/>
    </location>
</feature>
<evidence type="ECO:0000313" key="3">
    <source>
        <dbReference type="Proteomes" id="UP001183809"/>
    </source>
</evidence>